<evidence type="ECO:0000313" key="2">
    <source>
        <dbReference type="EMBL" id="MDT7832057.1"/>
    </source>
</evidence>
<keyword evidence="3" id="KW-1185">Reference proteome</keyword>
<sequence length="454" mass="51199">MFLAVGIVCSAFGQKQDKTYKETFNVNKDVIVEINASNNDIEVTTWNKNQVQVEATIEIEGLTKEEAAKYFKNYKFEALGNSKRVVITSKGSGFYGLNNNFVIFNKDDFHFPEVVIPDMDFDFNFPEMETIVIPDIDLQNVFKGLENMEFDFDKYSKDGKNYFFQWKDSARNISIKSKKEWEKFKKSKEYKEWKKEMKVNAAKIKKDLAKARLELKKVNKETIENAFKEAKIAMSKIDKEKINIELAKVKKAMGKVKGNYFFDSDGDVIINDKKVKIKKKITIKVPKGATFELNTRHCKVKLPNTTAASGKSSYGTFSATGLLGGDLKIYYAPVTINILKNAELSLHNVTDATIASVANATLSSSSGLLKINEIFSDVDLESSFGELTIGKLNSSLSDFNLTLRQSDAKIGKTFFVNNIKYGKYKDTFTGNFTLETKKGGVSINGKYSSLELIK</sequence>
<evidence type="ECO:0008006" key="4">
    <source>
        <dbReference type="Google" id="ProtNLM"/>
    </source>
</evidence>
<accession>A0ABU3LEB8</accession>
<protein>
    <recommendedName>
        <fullName evidence="4">Adhesin domain-containing protein</fullName>
    </recommendedName>
</protein>
<proteinExistence type="predicted"/>
<keyword evidence="1" id="KW-0175">Coiled coil</keyword>
<dbReference type="EMBL" id="JAVTTO010000002">
    <property type="protein sequence ID" value="MDT7832057.1"/>
    <property type="molecule type" value="Genomic_DNA"/>
</dbReference>
<dbReference type="RefSeq" id="WP_349241308.1">
    <property type="nucleotide sequence ID" value="NZ_JAVTTO010000002.1"/>
</dbReference>
<evidence type="ECO:0000313" key="3">
    <source>
        <dbReference type="Proteomes" id="UP001257277"/>
    </source>
</evidence>
<dbReference type="Proteomes" id="UP001257277">
    <property type="component" value="Unassembled WGS sequence"/>
</dbReference>
<comment type="caution">
    <text evidence="2">The sequence shown here is derived from an EMBL/GenBank/DDBJ whole genome shotgun (WGS) entry which is preliminary data.</text>
</comment>
<evidence type="ECO:0000256" key="1">
    <source>
        <dbReference type="SAM" id="Coils"/>
    </source>
</evidence>
<reference evidence="2 3" key="1">
    <citation type="submission" date="2023-09" db="EMBL/GenBank/DDBJ databases">
        <title>Novel taxa isolated from Blanes Bay.</title>
        <authorList>
            <person name="Rey-Velasco X."/>
            <person name="Lucena T."/>
        </authorList>
    </citation>
    <scope>NUCLEOTIDE SEQUENCE [LARGE SCALE GENOMIC DNA]</scope>
    <source>
        <strain evidence="2 3">S356</strain>
    </source>
</reference>
<feature type="coiled-coil region" evidence="1">
    <location>
        <begin position="194"/>
        <end position="221"/>
    </location>
</feature>
<organism evidence="2 3">
    <name type="scientific">Asprobacillus argus</name>
    <dbReference type="NCBI Taxonomy" id="3076534"/>
    <lineage>
        <taxon>Bacteria</taxon>
        <taxon>Pseudomonadati</taxon>
        <taxon>Bacteroidota</taxon>
        <taxon>Flavobacteriia</taxon>
        <taxon>Flavobacteriales</taxon>
        <taxon>Flavobacteriaceae</taxon>
        <taxon>Asprobacillus</taxon>
    </lineage>
</organism>
<gene>
    <name evidence="2" type="ORF">RQM59_06675</name>
</gene>
<name>A0ABU3LEB8_9FLAO</name>